<evidence type="ECO:0000256" key="3">
    <source>
        <dbReference type="ARBA" id="ARBA00022630"/>
    </source>
</evidence>
<keyword evidence="5 11" id="KW-0479">Metal-binding</keyword>
<keyword evidence="7 11" id="KW-0521">NADP</keyword>
<reference evidence="13 14" key="1">
    <citation type="submission" date="2023-01" db="EMBL/GenBank/DDBJ databases">
        <title>Bacillus changyiensis sp. nov., isolated from a coastal deposit.</title>
        <authorList>
            <person name="Xiao G."/>
            <person name="Lai Q."/>
            <person name="Hu Z."/>
            <person name="Shao Z."/>
        </authorList>
    </citation>
    <scope>NUCLEOTIDE SEQUENCE [LARGE SCALE GENOMIC DNA]</scope>
    <source>
        <strain evidence="13 14">CLL-7-23</strain>
    </source>
</reference>
<comment type="caution">
    <text evidence="13">The sequence shown here is derived from an EMBL/GenBank/DDBJ whole genome shotgun (WGS) entry which is preliminary data.</text>
</comment>
<sequence>MTRAERKKEHIEHALQTKQNRLTGFDDITFVHVSLPETALSQVDISTKIGELLLSSPIFINAMTGGGGQQTLEINRALARAAAITNIPIAVGSQMSALKNHDERSSYEIVRKENPKGLVFANLGSEATIEQAKQAIDMIEADMLQIHLNVVQEIVMPEGDRCFTGRLRKIEEICQKVKVPVSVKEVGFGMSKETATKLFHVGVTAVDVGGFGGTNFSEIENLRRKKTIDFFNDWGITTASSVAEVSSACSDHPIISSGGIHGALDVAKSIALGASAVGLAGYFLKILKESGEDALIEEIRNVIKDLKRIMTVLGSNTIEDLQKTPLVLKGDTYHWLKMRGMDPSKYSRR</sequence>
<proteinExistence type="inferred from homology"/>
<comment type="cofactor">
    <cofactor evidence="11">
        <name>NADPH</name>
        <dbReference type="ChEBI" id="CHEBI:57783"/>
    </cofactor>
</comment>
<comment type="function">
    <text evidence="11">Involved in the biosynthesis of isoprenoids. Catalyzes the 1,3-allylic rearrangement of the homoallylic substrate isopentenyl (IPP) to its allylic isomer, dimethylallyl diphosphate (DMAPP).</text>
</comment>
<keyword evidence="4 11" id="KW-0288">FMN</keyword>
<feature type="binding site" evidence="11">
    <location>
        <begin position="6"/>
        <end position="7"/>
    </location>
    <ligand>
        <name>substrate</name>
    </ligand>
</feature>
<feature type="binding site" evidence="11">
    <location>
        <position position="214"/>
    </location>
    <ligand>
        <name>FMN</name>
        <dbReference type="ChEBI" id="CHEBI:58210"/>
    </ligand>
</feature>
<feature type="binding site" evidence="11">
    <location>
        <begin position="258"/>
        <end position="259"/>
    </location>
    <ligand>
        <name>FMN</name>
        <dbReference type="ChEBI" id="CHEBI:58210"/>
    </ligand>
</feature>
<evidence type="ECO:0000256" key="5">
    <source>
        <dbReference type="ARBA" id="ARBA00022723"/>
    </source>
</evidence>
<dbReference type="GO" id="GO:0004452">
    <property type="term" value="F:isopentenyl-diphosphate delta-isomerase activity"/>
    <property type="evidence" value="ECO:0007669"/>
    <property type="project" value="UniProtKB-EC"/>
</dbReference>
<dbReference type="InterPro" id="IPR013785">
    <property type="entry name" value="Aldolase_TIM"/>
</dbReference>
<dbReference type="SMART" id="SM01240">
    <property type="entry name" value="IMPDH"/>
    <property type="match status" value="1"/>
</dbReference>
<feature type="binding site" evidence="11">
    <location>
        <position position="153"/>
    </location>
    <ligand>
        <name>Mg(2+)</name>
        <dbReference type="ChEBI" id="CHEBI:18420"/>
    </ligand>
</feature>
<dbReference type="Pfam" id="PF01070">
    <property type="entry name" value="FMN_dh"/>
    <property type="match status" value="1"/>
</dbReference>
<dbReference type="EC" id="5.3.3.2" evidence="11"/>
<comment type="subunit">
    <text evidence="10 11">Homooctamer. Dimer of tetramers.</text>
</comment>
<comment type="catalytic activity">
    <reaction evidence="11">
        <text>isopentenyl diphosphate = dimethylallyl diphosphate</text>
        <dbReference type="Rhea" id="RHEA:23284"/>
        <dbReference type="ChEBI" id="CHEBI:57623"/>
        <dbReference type="ChEBI" id="CHEBI:128769"/>
        <dbReference type="EC" id="5.3.3.2"/>
    </reaction>
</comment>
<keyword evidence="8 11" id="KW-0414">Isoprene biosynthesis</keyword>
<keyword evidence="2 11" id="KW-0963">Cytoplasm</keyword>
<dbReference type="PANTHER" id="PTHR43665">
    <property type="entry name" value="ISOPENTENYL-DIPHOSPHATE DELTA-ISOMERASE"/>
    <property type="match status" value="1"/>
</dbReference>
<feature type="binding site" evidence="11">
    <location>
        <position position="152"/>
    </location>
    <ligand>
        <name>substrate</name>
    </ligand>
</feature>
<evidence type="ECO:0000313" key="14">
    <source>
        <dbReference type="Proteomes" id="UP001211894"/>
    </source>
</evidence>
<dbReference type="Proteomes" id="UP001211894">
    <property type="component" value="Unassembled WGS sequence"/>
</dbReference>
<evidence type="ECO:0000256" key="2">
    <source>
        <dbReference type="ARBA" id="ARBA00022490"/>
    </source>
</evidence>
<dbReference type="InterPro" id="IPR011179">
    <property type="entry name" value="IPdP_isomerase"/>
</dbReference>
<dbReference type="InterPro" id="IPR000262">
    <property type="entry name" value="FMN-dep_DH"/>
</dbReference>
<evidence type="ECO:0000256" key="10">
    <source>
        <dbReference type="ARBA" id="ARBA00025810"/>
    </source>
</evidence>
<feature type="binding site" evidence="11">
    <location>
        <position position="184"/>
    </location>
    <ligand>
        <name>FMN</name>
        <dbReference type="ChEBI" id="CHEBI:58210"/>
    </ligand>
</feature>
<keyword evidence="3 11" id="KW-0285">Flavoprotein</keyword>
<dbReference type="Gene3D" id="3.20.20.70">
    <property type="entry name" value="Aldolase class I"/>
    <property type="match status" value="1"/>
</dbReference>
<feature type="binding site" evidence="11">
    <location>
        <begin position="62"/>
        <end position="64"/>
    </location>
    <ligand>
        <name>FMN</name>
        <dbReference type="ChEBI" id="CHEBI:58210"/>
    </ligand>
</feature>
<feature type="domain" description="FMN-dependent dehydrogenase" evidence="12">
    <location>
        <begin position="166"/>
        <end position="324"/>
    </location>
</feature>
<evidence type="ECO:0000256" key="7">
    <source>
        <dbReference type="ARBA" id="ARBA00022857"/>
    </source>
</evidence>
<evidence type="ECO:0000256" key="4">
    <source>
        <dbReference type="ARBA" id="ARBA00022643"/>
    </source>
</evidence>
<evidence type="ECO:0000256" key="6">
    <source>
        <dbReference type="ARBA" id="ARBA00022842"/>
    </source>
</evidence>
<evidence type="ECO:0000256" key="9">
    <source>
        <dbReference type="ARBA" id="ARBA00023235"/>
    </source>
</evidence>
<evidence type="ECO:0000256" key="8">
    <source>
        <dbReference type="ARBA" id="ARBA00023229"/>
    </source>
</evidence>
<comment type="subcellular location">
    <subcellularLocation>
        <location evidence="11">Cytoplasm</location>
    </subcellularLocation>
</comment>
<evidence type="ECO:0000313" key="13">
    <source>
        <dbReference type="EMBL" id="MDA7025662.1"/>
    </source>
</evidence>
<dbReference type="RefSeq" id="WP_271339507.1">
    <property type="nucleotide sequence ID" value="NZ_JAQKAB010000002.1"/>
</dbReference>
<evidence type="ECO:0000259" key="12">
    <source>
        <dbReference type="Pfam" id="PF01070"/>
    </source>
</evidence>
<dbReference type="CDD" id="cd02811">
    <property type="entry name" value="IDI-2_FMN"/>
    <property type="match status" value="1"/>
</dbReference>
<feature type="binding site" evidence="11">
    <location>
        <position position="122"/>
    </location>
    <ligand>
        <name>FMN</name>
        <dbReference type="ChEBI" id="CHEBI:58210"/>
    </ligand>
</feature>
<feature type="binding site" evidence="11">
    <location>
        <begin position="280"/>
        <end position="281"/>
    </location>
    <ligand>
        <name>FMN</name>
        <dbReference type="ChEBI" id="CHEBI:58210"/>
    </ligand>
</feature>
<comment type="cofactor">
    <cofactor evidence="1 11">
        <name>FMN</name>
        <dbReference type="ChEBI" id="CHEBI:58210"/>
    </cofactor>
</comment>
<dbReference type="HAMAP" id="MF_00354">
    <property type="entry name" value="Idi_2"/>
    <property type="match status" value="1"/>
</dbReference>
<comment type="similarity">
    <text evidence="11">Belongs to the IPP isomerase type 2 family.</text>
</comment>
<evidence type="ECO:0000256" key="11">
    <source>
        <dbReference type="HAMAP-Rule" id="MF_00354"/>
    </source>
</evidence>
<evidence type="ECO:0000256" key="1">
    <source>
        <dbReference type="ARBA" id="ARBA00001917"/>
    </source>
</evidence>
<keyword evidence="14" id="KW-1185">Reference proteome</keyword>
<dbReference type="EMBL" id="JAQKAB010000002">
    <property type="protein sequence ID" value="MDA7025662.1"/>
    <property type="molecule type" value="Genomic_DNA"/>
</dbReference>
<dbReference type="PANTHER" id="PTHR43665:SF1">
    <property type="entry name" value="ISOPENTENYL-DIPHOSPHATE DELTA-ISOMERASE"/>
    <property type="match status" value="1"/>
</dbReference>
<keyword evidence="6 11" id="KW-0460">Magnesium</keyword>
<dbReference type="PIRSF" id="PIRSF003314">
    <property type="entry name" value="IPP_isomerase"/>
    <property type="match status" value="1"/>
</dbReference>
<name>A0ABT4X0P7_9BACI</name>
<dbReference type="SUPFAM" id="SSF51395">
    <property type="entry name" value="FMN-linked oxidoreductases"/>
    <property type="match status" value="1"/>
</dbReference>
<comment type="caution">
    <text evidence="11">Lacks conserved residue(s) required for the propagation of feature annotation.</text>
</comment>
<keyword evidence="9 11" id="KW-0413">Isomerase</keyword>
<organism evidence="13 14">
    <name type="scientific">Bacillus changyiensis</name>
    <dbReference type="NCBI Taxonomy" id="3004103"/>
    <lineage>
        <taxon>Bacteria</taxon>
        <taxon>Bacillati</taxon>
        <taxon>Bacillota</taxon>
        <taxon>Bacilli</taxon>
        <taxon>Bacillales</taxon>
        <taxon>Bacillaceae</taxon>
        <taxon>Bacillus</taxon>
    </lineage>
</organism>
<feature type="binding site" evidence="11">
    <location>
        <position position="93"/>
    </location>
    <ligand>
        <name>FMN</name>
        <dbReference type="ChEBI" id="CHEBI:58210"/>
    </ligand>
</feature>
<dbReference type="NCBIfam" id="TIGR02151">
    <property type="entry name" value="IPP_isom_2"/>
    <property type="match status" value="1"/>
</dbReference>
<accession>A0ABT4X0P7</accession>
<protein>
    <recommendedName>
        <fullName evidence="11">Isopentenyl-diphosphate delta-isomerase</fullName>
        <shortName evidence="11">IPP isomerase</shortName>
        <ecNumber evidence="11">5.3.3.2</ecNumber>
    </recommendedName>
    <alternativeName>
        <fullName evidence="11">Isopentenyl diphosphate:dimethylallyl diphosphate isomerase</fullName>
    </alternativeName>
    <alternativeName>
        <fullName evidence="11">Isopentenyl pyrophosphate isomerase</fullName>
    </alternativeName>
    <alternativeName>
        <fullName evidence="11">Type 2 isopentenyl diphosphate isomerase</fullName>
        <shortName evidence="11">IDI-2</shortName>
    </alternativeName>
</protein>
<comment type="cofactor">
    <cofactor evidence="11">
        <name>Mg(2+)</name>
        <dbReference type="ChEBI" id="CHEBI:18420"/>
    </cofactor>
</comment>
<gene>
    <name evidence="11 13" type="primary">fni</name>
    <name evidence="13" type="ORF">PJ311_03425</name>
</gene>